<accession>I2E185</accession>
<sequence length="342" mass="37219">MFGNIAVHEKCRDSGDPEAIESDVAIIALGWESRFTAFGDHLRLKAKKIVVLDFALQDTGISAVDANREKLASLANGWGVEVLVVNLEPSTEYQKNINILDHALAQLAEPCGSYQGTLRRVFVECSTMPRIYIQWLVAFAFKRLAIQSLEFGYAEGVYTSTGGKDDFSSGLDRYVTVPHLQGGGGMGEEKVLLVGIGGDADVFYGLIDLVSPERISLLVPRSQKHAAIDTLLDQQVSKVRGTHRLEDHEVKDIDAFGLAAHLDAFESYLEGFGPRAVINVFVSGPKVQAIAAAVAACSDPRVQLKARIPTSYAHREVAADGRYHLYRLIDLTSPACSLPGTF</sequence>
<reference evidence="1" key="1">
    <citation type="journal article" date="2012" name="Mol. Plant Microbe Interact.">
        <title>Rhizobial plasmids that cause impaired symbiotic nitrogen fixation and enhanced host invasion.</title>
        <authorList>
            <person name="Crook M.B."/>
            <person name="Lindsay D.P."/>
            <person name="Biggs M.B."/>
            <person name="Bentley J.S."/>
            <person name="Price J.C."/>
            <person name="Clement S.C."/>
            <person name="Clement M.J."/>
            <person name="Long S.R."/>
            <person name="Griffitts J.S."/>
        </authorList>
    </citation>
    <scope>NUCLEOTIDE SEQUENCE</scope>
    <source>
        <strain evidence="1">C017</strain>
        <plasmid evidence="1">pHRC017</plasmid>
    </source>
</reference>
<keyword evidence="1" id="KW-0614">Plasmid</keyword>
<name>I2E185_RHIML</name>
<dbReference type="AlphaFoldDB" id="I2E185"/>
<evidence type="ECO:0000313" key="1">
    <source>
        <dbReference type="EMBL" id="AFJ91253.1"/>
    </source>
</evidence>
<gene>
    <name evidence="1" type="ORF">pHRC017_0025</name>
</gene>
<geneLocation type="plasmid" evidence="1">
    <name>pHRC017</name>
</geneLocation>
<protein>
    <submittedName>
        <fullName evidence="1">Uncharacterized protein</fullName>
    </submittedName>
</protein>
<organism evidence="1">
    <name type="scientific">Rhizobium meliloti</name>
    <name type="common">Ensifer meliloti</name>
    <name type="synonym">Sinorhizobium meliloti</name>
    <dbReference type="NCBI Taxonomy" id="382"/>
    <lineage>
        <taxon>Bacteria</taxon>
        <taxon>Pseudomonadati</taxon>
        <taxon>Pseudomonadota</taxon>
        <taxon>Alphaproteobacteria</taxon>
        <taxon>Hyphomicrobiales</taxon>
        <taxon>Rhizobiaceae</taxon>
        <taxon>Sinorhizobium/Ensifer group</taxon>
        <taxon>Sinorhizobium</taxon>
    </lineage>
</organism>
<proteinExistence type="predicted"/>
<dbReference type="EMBL" id="JQ665880">
    <property type="protein sequence ID" value="AFJ91253.1"/>
    <property type="molecule type" value="Genomic_DNA"/>
</dbReference>